<gene>
    <name evidence="1" type="ORF">ASNO1_38330</name>
</gene>
<organism evidence="1 2">
    <name type="scientific">Corallococcus caeni</name>
    <dbReference type="NCBI Taxonomy" id="3082388"/>
    <lineage>
        <taxon>Bacteria</taxon>
        <taxon>Pseudomonadati</taxon>
        <taxon>Myxococcota</taxon>
        <taxon>Myxococcia</taxon>
        <taxon>Myxococcales</taxon>
        <taxon>Cystobacterineae</taxon>
        <taxon>Myxococcaceae</taxon>
        <taxon>Corallococcus</taxon>
    </lineage>
</organism>
<evidence type="ECO:0000313" key="2">
    <source>
        <dbReference type="Proteomes" id="UP001342631"/>
    </source>
</evidence>
<protein>
    <submittedName>
        <fullName evidence="1">Uncharacterized protein</fullName>
    </submittedName>
</protein>
<dbReference type="Proteomes" id="UP001342631">
    <property type="component" value="Unassembled WGS sequence"/>
</dbReference>
<comment type="caution">
    <text evidence="1">The sequence shown here is derived from an EMBL/GenBank/DDBJ whole genome shotgun (WGS) entry which is preliminary data.</text>
</comment>
<dbReference type="EMBL" id="BTTX01000003">
    <property type="protein sequence ID" value="GMU07580.1"/>
    <property type="molecule type" value="Genomic_DNA"/>
</dbReference>
<proteinExistence type="predicted"/>
<sequence length="559" mass="60221">MDVEQVALLTARMTLQTLGERIEGGLDYPKAHGDHLIWSNHGKWSESETAQVFAFRAASLRSRSSSQPALILPASHGRAEASRKVRGLSMSGRWGVALCLLAWAWPDRVVAREQAPDATASELSSTFRHASQSASRTPHLQALDLEPSTAVEDWHFLARLDVSPLALLPRGDSGRREGFVQVVPTLMLDGGAEFAVNLGAPVRVRLWDGKRNAGAFRQEDWDSLSDWGQVVRALKLGSNEAPLALWMGALESYSLLSGHLVRRYSNRINPDYHPAGGFFTGTLGPLYGEVFASDVLGARLFGAEAEVDLEHVLFGQPAQAGRYTLAVSAVHEGGKGEGTSPQVTLAHLDGTAVVWTRPGFELHLLAGWGGHPGTGGAWGAVAGVGADAETTRLNARLRLEARRQHGGFRQGAFGPDYELARFRAVGTSGQPLVESSFPEGASVYAEADVGWDAERLVGRKQRHLTLSWAVEVFAWGRVDTDGRLALQLFERNLEVAVSVLGMGLGRQGARYLVSGDLRWRFAGRLYALGQGGTLLFPEADGALRPGAYASLGVGVDNAR</sequence>
<accession>A0ABQ6QU78</accession>
<evidence type="ECO:0000313" key="1">
    <source>
        <dbReference type="EMBL" id="GMU07580.1"/>
    </source>
</evidence>
<reference evidence="1 2" key="1">
    <citation type="journal article" date="2024" name="Arch. Microbiol.">
        <title>Corallococcus caeni sp. nov., a novel myxobacterium isolated from activated sludge.</title>
        <authorList>
            <person name="Tomita S."/>
            <person name="Nakai R."/>
            <person name="Kuroda K."/>
            <person name="Kurashita H."/>
            <person name="Hatamoto M."/>
            <person name="Yamaguchi T."/>
            <person name="Narihiro T."/>
        </authorList>
    </citation>
    <scope>NUCLEOTIDE SEQUENCE [LARGE SCALE GENOMIC DNA]</scope>
    <source>
        <strain evidence="1 2">NO1</strain>
    </source>
</reference>
<name>A0ABQ6QU78_9BACT</name>
<keyword evidence="2" id="KW-1185">Reference proteome</keyword>